<evidence type="ECO:0000256" key="2">
    <source>
        <dbReference type="ARBA" id="ARBA00022723"/>
    </source>
</evidence>
<organism evidence="6 7">
    <name type="scientific">Bacillus safensis</name>
    <dbReference type="NCBI Taxonomy" id="561879"/>
    <lineage>
        <taxon>Bacteria</taxon>
        <taxon>Bacillati</taxon>
        <taxon>Bacillota</taxon>
        <taxon>Bacilli</taxon>
        <taxon>Bacillales</taxon>
        <taxon>Bacillaceae</taxon>
        <taxon>Bacillus</taxon>
    </lineage>
</organism>
<dbReference type="EMBL" id="AP021906">
    <property type="protein sequence ID" value="BBP90331.1"/>
    <property type="molecule type" value="Genomic_DNA"/>
</dbReference>
<dbReference type="InterPro" id="IPR015890">
    <property type="entry name" value="Chorismate_C"/>
</dbReference>
<dbReference type="SUPFAM" id="SSF56322">
    <property type="entry name" value="ADC synthase"/>
    <property type="match status" value="1"/>
</dbReference>
<dbReference type="GO" id="GO:0016829">
    <property type="term" value="F:lyase activity"/>
    <property type="evidence" value="ECO:0007669"/>
    <property type="project" value="UniProtKB-KW"/>
</dbReference>
<dbReference type="GO" id="GO:0000162">
    <property type="term" value="P:L-tryptophan biosynthetic process"/>
    <property type="evidence" value="ECO:0007669"/>
    <property type="project" value="TreeGrafter"/>
</dbReference>
<keyword evidence="3" id="KW-0460">Magnesium</keyword>
<keyword evidence="4" id="KW-0456">Lyase</keyword>
<gene>
    <name evidence="6" type="ORF">BsIDN1_39490</name>
</gene>
<accession>A0A5S9MBQ2</accession>
<evidence type="ECO:0000313" key="7">
    <source>
        <dbReference type="Proteomes" id="UP000464658"/>
    </source>
</evidence>
<dbReference type="PANTHER" id="PTHR11236">
    <property type="entry name" value="AMINOBENZOATE/ANTHRANILATE SYNTHASE"/>
    <property type="match status" value="1"/>
</dbReference>
<reference evidence="6 7" key="1">
    <citation type="submission" date="2019-12" db="EMBL/GenBank/DDBJ databases">
        <title>Full genome sequence of a Bacillus safensis strain isolated from commercially available natto in Indonesia.</title>
        <authorList>
            <person name="Yoshida M."/>
            <person name="Uomi M."/>
            <person name="Waturangi D."/>
            <person name="Ekaputri J.J."/>
            <person name="Setiamarga D.H.E."/>
        </authorList>
    </citation>
    <scope>NUCLEOTIDE SEQUENCE [LARGE SCALE GENOMIC DNA]</scope>
    <source>
        <strain evidence="6 7">IDN1</strain>
    </source>
</reference>
<dbReference type="Gene3D" id="3.60.120.10">
    <property type="entry name" value="Anthranilate synthase"/>
    <property type="match status" value="1"/>
</dbReference>
<dbReference type="GO" id="GO:0046872">
    <property type="term" value="F:metal ion binding"/>
    <property type="evidence" value="ECO:0007669"/>
    <property type="project" value="UniProtKB-KW"/>
</dbReference>
<evidence type="ECO:0000256" key="1">
    <source>
        <dbReference type="ARBA" id="ARBA00001946"/>
    </source>
</evidence>
<name>A0A5S9MBQ2_BACIA</name>
<evidence type="ECO:0000256" key="4">
    <source>
        <dbReference type="ARBA" id="ARBA00023239"/>
    </source>
</evidence>
<evidence type="ECO:0000259" key="5">
    <source>
        <dbReference type="Pfam" id="PF00425"/>
    </source>
</evidence>
<dbReference type="InterPro" id="IPR019999">
    <property type="entry name" value="Anth_synth_I-like"/>
</dbReference>
<evidence type="ECO:0000256" key="3">
    <source>
        <dbReference type="ARBA" id="ARBA00022842"/>
    </source>
</evidence>
<protein>
    <recommendedName>
        <fullName evidence="5">Chorismate-utilising enzyme C-terminal domain-containing protein</fullName>
    </recommendedName>
</protein>
<comment type="cofactor">
    <cofactor evidence="1">
        <name>Mg(2+)</name>
        <dbReference type="ChEBI" id="CHEBI:18420"/>
    </cofactor>
</comment>
<dbReference type="PANTHER" id="PTHR11236:SF48">
    <property type="entry name" value="ISOCHORISMATE SYNTHASE MENF"/>
    <property type="match status" value="1"/>
</dbReference>
<dbReference type="Proteomes" id="UP000464658">
    <property type="component" value="Chromosome"/>
</dbReference>
<sequence length="110" mass="12864">MSVSSFELYRVLRIVNPSPYMYFMKLKDRDLVGSSPERLIHAKNGHLEIHPIAGTRKRGRTIEEDAELAKELLEDEKEKSRALHVSGSCQKRCWPCGRIRQCIRTYLYKK</sequence>
<proteinExistence type="predicted"/>
<keyword evidence="2" id="KW-0479">Metal-binding</keyword>
<evidence type="ECO:0000313" key="6">
    <source>
        <dbReference type="EMBL" id="BBP90331.1"/>
    </source>
</evidence>
<dbReference type="Pfam" id="PF00425">
    <property type="entry name" value="Chorismate_bind"/>
    <property type="match status" value="1"/>
</dbReference>
<dbReference type="AlphaFoldDB" id="A0A5S9MBQ2"/>
<dbReference type="InterPro" id="IPR005801">
    <property type="entry name" value="ADC_synthase"/>
</dbReference>
<feature type="domain" description="Chorismate-utilising enzyme C-terminal" evidence="5">
    <location>
        <begin position="2"/>
        <end position="80"/>
    </location>
</feature>